<dbReference type="EMBL" id="JH767157">
    <property type="protein sequence ID" value="EQC33919.1"/>
    <property type="molecule type" value="Genomic_DNA"/>
</dbReference>
<dbReference type="PANTHER" id="PTHR10869:SF241">
    <property type="entry name" value="FE2OG DIOXYGENASE DOMAIN-CONTAINING PROTEIN"/>
    <property type="match status" value="1"/>
</dbReference>
<evidence type="ECO:0000256" key="3">
    <source>
        <dbReference type="ARBA" id="ARBA00022964"/>
    </source>
</evidence>
<dbReference type="AlphaFoldDB" id="T0Q7S5"/>
<reference evidence="7 8" key="1">
    <citation type="submission" date="2012-04" db="EMBL/GenBank/DDBJ databases">
        <title>The Genome Sequence of Saprolegnia declina VS20.</title>
        <authorList>
            <consortium name="The Broad Institute Genome Sequencing Platform"/>
            <person name="Russ C."/>
            <person name="Nusbaum C."/>
            <person name="Tyler B."/>
            <person name="van West P."/>
            <person name="Dieguez-Uribeondo J."/>
            <person name="de Bruijn I."/>
            <person name="Tripathy S."/>
            <person name="Jiang R."/>
            <person name="Young S.K."/>
            <person name="Zeng Q."/>
            <person name="Gargeya S."/>
            <person name="Fitzgerald M."/>
            <person name="Haas B."/>
            <person name="Abouelleil A."/>
            <person name="Alvarado L."/>
            <person name="Arachchi H.M."/>
            <person name="Berlin A."/>
            <person name="Chapman S.B."/>
            <person name="Goldberg J."/>
            <person name="Griggs A."/>
            <person name="Gujja S."/>
            <person name="Hansen M."/>
            <person name="Howarth C."/>
            <person name="Imamovic A."/>
            <person name="Larimer J."/>
            <person name="McCowen C."/>
            <person name="Montmayeur A."/>
            <person name="Murphy C."/>
            <person name="Neiman D."/>
            <person name="Pearson M."/>
            <person name="Priest M."/>
            <person name="Roberts A."/>
            <person name="Saif S."/>
            <person name="Shea T."/>
            <person name="Sisk P."/>
            <person name="Sykes S."/>
            <person name="Wortman J."/>
            <person name="Nusbaum C."/>
            <person name="Birren B."/>
        </authorList>
    </citation>
    <scope>NUCLEOTIDE SEQUENCE [LARGE SCALE GENOMIC DNA]</scope>
    <source>
        <strain evidence="7 8">VS20</strain>
    </source>
</reference>
<evidence type="ECO:0000313" key="7">
    <source>
        <dbReference type="EMBL" id="EQC33919.1"/>
    </source>
</evidence>
<dbReference type="Gene3D" id="2.60.120.620">
    <property type="entry name" value="q2cbj1_9rhob like domain"/>
    <property type="match status" value="1"/>
</dbReference>
<dbReference type="InterPro" id="IPR006620">
    <property type="entry name" value="Pro_4_hyd_alph"/>
</dbReference>
<feature type="domain" description="Fe2OG dioxygenase" evidence="6">
    <location>
        <begin position="83"/>
        <end position="182"/>
    </location>
</feature>
<dbReference type="PROSITE" id="PS51471">
    <property type="entry name" value="FE2OG_OXY"/>
    <property type="match status" value="1"/>
</dbReference>
<dbReference type="RefSeq" id="XP_008612714.1">
    <property type="nucleotide sequence ID" value="XM_008614492.1"/>
</dbReference>
<keyword evidence="8" id="KW-1185">Reference proteome</keyword>
<dbReference type="InParanoid" id="T0Q7S5"/>
<dbReference type="GeneID" id="19949326"/>
<dbReference type="GO" id="GO:0005506">
    <property type="term" value="F:iron ion binding"/>
    <property type="evidence" value="ECO:0007669"/>
    <property type="project" value="InterPro"/>
</dbReference>
<dbReference type="InterPro" id="IPR044862">
    <property type="entry name" value="Pro_4_hyd_alph_FE2OG_OXY"/>
</dbReference>
<dbReference type="eggNOG" id="ENOG502QWTF">
    <property type="taxonomic scope" value="Eukaryota"/>
</dbReference>
<organism evidence="7 8">
    <name type="scientific">Saprolegnia diclina (strain VS20)</name>
    <dbReference type="NCBI Taxonomy" id="1156394"/>
    <lineage>
        <taxon>Eukaryota</taxon>
        <taxon>Sar</taxon>
        <taxon>Stramenopiles</taxon>
        <taxon>Oomycota</taxon>
        <taxon>Saprolegniomycetes</taxon>
        <taxon>Saprolegniales</taxon>
        <taxon>Saprolegniaceae</taxon>
        <taxon>Saprolegnia</taxon>
    </lineage>
</organism>
<sequence>MPHSVVPARLSTCLDSTVSPAIQVHPAVAPPDGPFVLILDNAYRPDVRNNERCILDDVETADILWRRLNGYLPSTFDDRTLVGINERLWFLRYDVGHEFKPHYDGTYDRGNGEYSVLTIQVYLNSVASGGGTGLWLDDKSDVPFLVEPRPGRVLIFAHEPVCHSGEPVLDGRKYAIRSDIMSRPRADTTTM</sequence>
<dbReference type="STRING" id="1156394.T0Q7S5"/>
<dbReference type="OMA" id="AHEPVCH"/>
<keyword evidence="4" id="KW-0560">Oxidoreductase</keyword>
<dbReference type="GO" id="GO:0004656">
    <property type="term" value="F:procollagen-proline 4-dioxygenase activity"/>
    <property type="evidence" value="ECO:0007669"/>
    <property type="project" value="TreeGrafter"/>
</dbReference>
<keyword evidence="5" id="KW-0408">Iron</keyword>
<protein>
    <recommendedName>
        <fullName evidence="6">Fe2OG dioxygenase domain-containing protein</fullName>
    </recommendedName>
</protein>
<dbReference type="Pfam" id="PF13640">
    <property type="entry name" value="2OG-FeII_Oxy_3"/>
    <property type="match status" value="1"/>
</dbReference>
<evidence type="ECO:0000256" key="2">
    <source>
        <dbReference type="ARBA" id="ARBA00022723"/>
    </source>
</evidence>
<evidence type="ECO:0000256" key="1">
    <source>
        <dbReference type="ARBA" id="ARBA00001961"/>
    </source>
</evidence>
<dbReference type="InterPro" id="IPR005123">
    <property type="entry name" value="Oxoglu/Fe-dep_dioxygenase_dom"/>
</dbReference>
<gene>
    <name evidence="7" type="ORF">SDRG_08599</name>
</gene>
<dbReference type="GO" id="GO:0005783">
    <property type="term" value="C:endoplasmic reticulum"/>
    <property type="evidence" value="ECO:0007669"/>
    <property type="project" value="TreeGrafter"/>
</dbReference>
<dbReference type="OrthoDB" id="69177at2759"/>
<dbReference type="SMART" id="SM00702">
    <property type="entry name" value="P4Hc"/>
    <property type="match status" value="1"/>
</dbReference>
<dbReference type="Proteomes" id="UP000030762">
    <property type="component" value="Unassembled WGS sequence"/>
</dbReference>
<evidence type="ECO:0000259" key="6">
    <source>
        <dbReference type="PROSITE" id="PS51471"/>
    </source>
</evidence>
<dbReference type="InterPro" id="IPR045054">
    <property type="entry name" value="P4HA-like"/>
</dbReference>
<evidence type="ECO:0000256" key="4">
    <source>
        <dbReference type="ARBA" id="ARBA00023002"/>
    </source>
</evidence>
<dbReference type="PANTHER" id="PTHR10869">
    <property type="entry name" value="PROLYL 4-HYDROXYLASE ALPHA SUBUNIT"/>
    <property type="match status" value="1"/>
</dbReference>
<dbReference type="GO" id="GO:0031418">
    <property type="term" value="F:L-ascorbic acid binding"/>
    <property type="evidence" value="ECO:0007669"/>
    <property type="project" value="InterPro"/>
</dbReference>
<proteinExistence type="predicted"/>
<keyword evidence="2" id="KW-0479">Metal-binding</keyword>
<accession>T0Q7S5</accession>
<dbReference type="VEuPathDB" id="FungiDB:SDRG_08599"/>
<keyword evidence="3" id="KW-0223">Dioxygenase</keyword>
<evidence type="ECO:0000313" key="8">
    <source>
        <dbReference type="Proteomes" id="UP000030762"/>
    </source>
</evidence>
<name>T0Q7S5_SAPDV</name>
<evidence type="ECO:0000256" key="5">
    <source>
        <dbReference type="ARBA" id="ARBA00023004"/>
    </source>
</evidence>
<comment type="cofactor">
    <cofactor evidence="1">
        <name>L-ascorbate</name>
        <dbReference type="ChEBI" id="CHEBI:38290"/>
    </cofactor>
</comment>